<comment type="caution">
    <text evidence="1">The sequence shown here is derived from an EMBL/GenBank/DDBJ whole genome shotgun (WGS) entry which is preliminary data.</text>
</comment>
<protein>
    <submittedName>
        <fullName evidence="1">Uncharacterized protein</fullName>
    </submittedName>
</protein>
<sequence>MALLTSQNNFTEAIPSQLEVFEIPPYQLGVESISYEECRPTSQVTAYNPIEFNLCAQNGLEYIDLRRSKLTEVDTWTHFDTNTGLYERKKLIGNSKSLDMEGMLFHDLFEMDRYLLNMVDVKLKLFRSRPSFCLMSSEDDADYDVVIEDIVVKVCKIKVNPAIIFAHSEALKSTNAKYPYTKTVMKHITLMMGSTNAVLENIFQDVKPKRIIMGLTSTNAVNGDYQLNPWNFQHFDLQQITLYCDGVPVDGIPLKLQFNEDRGATNVAAYVKMFENCGKWGGDAGNEITRSDFNNGYALFCFDLQPHFSDANYLSLVKQGKVRLECHFASPLPETVSLLIVAENSGYFEITENRQIKVEH</sequence>
<proteinExistence type="predicted"/>
<name>A0A8B6ENU2_MYTGA</name>
<evidence type="ECO:0000313" key="2">
    <source>
        <dbReference type="Proteomes" id="UP000596742"/>
    </source>
</evidence>
<accession>A0A8B6ENU2</accession>
<dbReference type="EMBL" id="UYJE01005481">
    <property type="protein sequence ID" value="VDI37694.1"/>
    <property type="molecule type" value="Genomic_DNA"/>
</dbReference>
<gene>
    <name evidence="1" type="ORF">MGAL_10B068648</name>
</gene>
<dbReference type="OrthoDB" id="6141848at2759"/>
<evidence type="ECO:0000313" key="1">
    <source>
        <dbReference type="EMBL" id="VDI37694.1"/>
    </source>
</evidence>
<reference evidence="1" key="1">
    <citation type="submission" date="2018-11" db="EMBL/GenBank/DDBJ databases">
        <authorList>
            <person name="Alioto T."/>
            <person name="Alioto T."/>
        </authorList>
    </citation>
    <scope>NUCLEOTIDE SEQUENCE</scope>
</reference>
<dbReference type="AlphaFoldDB" id="A0A8B6ENU2"/>
<organism evidence="1 2">
    <name type="scientific">Mytilus galloprovincialis</name>
    <name type="common">Mediterranean mussel</name>
    <dbReference type="NCBI Taxonomy" id="29158"/>
    <lineage>
        <taxon>Eukaryota</taxon>
        <taxon>Metazoa</taxon>
        <taxon>Spiralia</taxon>
        <taxon>Lophotrochozoa</taxon>
        <taxon>Mollusca</taxon>
        <taxon>Bivalvia</taxon>
        <taxon>Autobranchia</taxon>
        <taxon>Pteriomorphia</taxon>
        <taxon>Mytilida</taxon>
        <taxon>Mytiloidea</taxon>
        <taxon>Mytilidae</taxon>
        <taxon>Mytilinae</taxon>
        <taxon>Mytilus</taxon>
    </lineage>
</organism>
<dbReference type="Proteomes" id="UP000596742">
    <property type="component" value="Unassembled WGS sequence"/>
</dbReference>
<keyword evidence="2" id="KW-1185">Reference proteome</keyword>